<dbReference type="EMBL" id="VYYT01000079">
    <property type="protein sequence ID" value="KAK2771560.1"/>
    <property type="molecule type" value="Genomic_DNA"/>
</dbReference>
<keyword evidence="3" id="KW-1185">Reference proteome</keyword>
<dbReference type="Proteomes" id="UP001281614">
    <property type="component" value="Unassembled WGS sequence"/>
</dbReference>
<name>A0AAE0D9W1_COLKA</name>
<evidence type="ECO:0000313" key="3">
    <source>
        <dbReference type="Proteomes" id="UP001281614"/>
    </source>
</evidence>
<sequence length="75" mass="8216">MVAHMGFLGKGSSNLESQGKEGKEELLSASEIKRGWAQRRRDDVSVDIWDAGDLTDEREMAAGQQEALDYATATT</sequence>
<organism evidence="2 3">
    <name type="scientific">Colletotrichum kahawae</name>
    <name type="common">Coffee berry disease fungus</name>
    <dbReference type="NCBI Taxonomy" id="34407"/>
    <lineage>
        <taxon>Eukaryota</taxon>
        <taxon>Fungi</taxon>
        <taxon>Dikarya</taxon>
        <taxon>Ascomycota</taxon>
        <taxon>Pezizomycotina</taxon>
        <taxon>Sordariomycetes</taxon>
        <taxon>Hypocreomycetidae</taxon>
        <taxon>Glomerellales</taxon>
        <taxon>Glomerellaceae</taxon>
        <taxon>Colletotrichum</taxon>
        <taxon>Colletotrichum gloeosporioides species complex</taxon>
    </lineage>
</organism>
<feature type="region of interest" description="Disordered" evidence="1">
    <location>
        <begin position="1"/>
        <end position="26"/>
    </location>
</feature>
<gene>
    <name evidence="2" type="ORF">CKAH01_04135</name>
</gene>
<proteinExistence type="predicted"/>
<protein>
    <submittedName>
        <fullName evidence="2">Uncharacterized protein</fullName>
    </submittedName>
</protein>
<evidence type="ECO:0000313" key="2">
    <source>
        <dbReference type="EMBL" id="KAK2771560.1"/>
    </source>
</evidence>
<comment type="caution">
    <text evidence="2">The sequence shown here is derived from an EMBL/GenBank/DDBJ whole genome shotgun (WGS) entry which is preliminary data.</text>
</comment>
<accession>A0AAE0D9W1</accession>
<evidence type="ECO:0000256" key="1">
    <source>
        <dbReference type="SAM" id="MobiDB-lite"/>
    </source>
</evidence>
<dbReference type="AlphaFoldDB" id="A0AAE0D9W1"/>
<reference evidence="2" key="1">
    <citation type="submission" date="2023-02" db="EMBL/GenBank/DDBJ databases">
        <title>Colletotrichum kahawae CIFC_Que2 genome sequencing and assembly.</title>
        <authorList>
            <person name="Baroncelli R."/>
        </authorList>
    </citation>
    <scope>NUCLEOTIDE SEQUENCE</scope>
    <source>
        <strain evidence="2">CIFC_Que2</strain>
    </source>
</reference>